<dbReference type="InterPro" id="IPR010982">
    <property type="entry name" value="Lambda_DNA-bd_dom_sf"/>
</dbReference>
<dbReference type="SMART" id="SM00530">
    <property type="entry name" value="HTH_XRE"/>
    <property type="match status" value="1"/>
</dbReference>
<organism evidence="3 4">
    <name type="scientific">Actinokineospora auranticolor</name>
    <dbReference type="NCBI Taxonomy" id="155976"/>
    <lineage>
        <taxon>Bacteria</taxon>
        <taxon>Bacillati</taxon>
        <taxon>Actinomycetota</taxon>
        <taxon>Actinomycetes</taxon>
        <taxon>Pseudonocardiales</taxon>
        <taxon>Pseudonocardiaceae</taxon>
        <taxon>Actinokineospora</taxon>
    </lineage>
</organism>
<dbReference type="EMBL" id="PTIX01000011">
    <property type="protein sequence ID" value="PPK66200.1"/>
    <property type="molecule type" value="Genomic_DNA"/>
</dbReference>
<dbReference type="Gene3D" id="1.10.260.40">
    <property type="entry name" value="lambda repressor-like DNA-binding domains"/>
    <property type="match status" value="1"/>
</dbReference>
<feature type="domain" description="HTH cro/C1-type" evidence="2">
    <location>
        <begin position="146"/>
        <end position="186"/>
    </location>
</feature>
<dbReference type="InterPro" id="IPR001387">
    <property type="entry name" value="Cro/C1-type_HTH"/>
</dbReference>
<gene>
    <name evidence="3" type="ORF">CLV40_111164</name>
</gene>
<proteinExistence type="predicted"/>
<reference evidence="3 4" key="1">
    <citation type="submission" date="2018-02" db="EMBL/GenBank/DDBJ databases">
        <title>Genomic Encyclopedia of Archaeal and Bacterial Type Strains, Phase II (KMG-II): from individual species to whole genera.</title>
        <authorList>
            <person name="Goeker M."/>
        </authorList>
    </citation>
    <scope>NUCLEOTIDE SEQUENCE [LARGE SCALE GENOMIC DNA]</scope>
    <source>
        <strain evidence="3 4">YU 961-1</strain>
    </source>
</reference>
<evidence type="ECO:0000256" key="1">
    <source>
        <dbReference type="SAM" id="MobiDB-lite"/>
    </source>
</evidence>
<comment type="caution">
    <text evidence="3">The sequence shown here is derived from an EMBL/GenBank/DDBJ whole genome shotgun (WGS) entry which is preliminary data.</text>
</comment>
<evidence type="ECO:0000313" key="3">
    <source>
        <dbReference type="EMBL" id="PPK66200.1"/>
    </source>
</evidence>
<dbReference type="RefSeq" id="WP_146108145.1">
    <property type="nucleotide sequence ID" value="NZ_CP154825.1"/>
</dbReference>
<keyword evidence="4" id="KW-1185">Reference proteome</keyword>
<evidence type="ECO:0000313" key="4">
    <source>
        <dbReference type="Proteomes" id="UP000239203"/>
    </source>
</evidence>
<protein>
    <submittedName>
        <fullName evidence="3">Helix-turn-helix protein</fullName>
    </submittedName>
</protein>
<dbReference type="Proteomes" id="UP000239203">
    <property type="component" value="Unassembled WGS sequence"/>
</dbReference>
<evidence type="ECO:0000259" key="2">
    <source>
        <dbReference type="PROSITE" id="PS50943"/>
    </source>
</evidence>
<feature type="region of interest" description="Disordered" evidence="1">
    <location>
        <begin position="44"/>
        <end position="69"/>
    </location>
</feature>
<dbReference type="SUPFAM" id="SSF47413">
    <property type="entry name" value="lambda repressor-like DNA-binding domains"/>
    <property type="match status" value="1"/>
</dbReference>
<accession>A0A2S6GLY9</accession>
<name>A0A2S6GLY9_9PSEU</name>
<dbReference type="GO" id="GO:0003677">
    <property type="term" value="F:DNA binding"/>
    <property type="evidence" value="ECO:0007669"/>
    <property type="project" value="InterPro"/>
</dbReference>
<dbReference type="AlphaFoldDB" id="A0A2S6GLY9"/>
<dbReference type="PROSITE" id="PS50943">
    <property type="entry name" value="HTH_CROC1"/>
    <property type="match status" value="1"/>
</dbReference>
<dbReference type="Pfam" id="PF01381">
    <property type="entry name" value="HTH_3"/>
    <property type="match status" value="1"/>
</dbReference>
<feature type="compositionally biased region" description="Polar residues" evidence="1">
    <location>
        <begin position="8"/>
        <end position="20"/>
    </location>
</feature>
<feature type="region of interest" description="Disordered" evidence="1">
    <location>
        <begin position="1"/>
        <end position="26"/>
    </location>
</feature>
<sequence length="278" mass="29199">MPVPGAENQDSLTAMRTPTVHSEHRDDYTAAVGAILGVYRRHRDTTRPDAPDGPLAAPTSTQDRRGERELRPSSLVQLAAACARARVAPVWVLAAADGLTARDLLAAARALPVPREQVAGTPPAVAVGAMLSATRSACGVSSGKVLAARLGVSHEALYKWERGTTEIPLPRLRAYCRGLGVPVSAVVAAATTGSSRAPEGGYLLDLTHPHTDPAPDYARMRGAATVLREQGLTVLEVDDRTVAALATATGIDRTALRERLDGYPLTLPLGVPSRPSGY</sequence>
<dbReference type="CDD" id="cd00093">
    <property type="entry name" value="HTH_XRE"/>
    <property type="match status" value="1"/>
</dbReference>